<evidence type="ECO:0000313" key="2">
    <source>
        <dbReference type="EMBL" id="KAJ7716998.1"/>
    </source>
</evidence>
<dbReference type="EMBL" id="JARKIB010000283">
    <property type="protein sequence ID" value="KAJ7716998.1"/>
    <property type="molecule type" value="Genomic_DNA"/>
</dbReference>
<evidence type="ECO:0000256" key="1">
    <source>
        <dbReference type="SAM" id="MobiDB-lite"/>
    </source>
</evidence>
<sequence length="452" mass="50061">MTVNLWNRKKGDPRSPAGGPFKGKFPAGTFVFPFELPELPQDTIVKHPDDTKHRNQARVPFPPTYFVSKTMSFWGKIKYTAGVNVVRDGLGDLDEEFDMEMQYLPLAKPLPRVKTPFPYLPTREDWPFNREVLGGWTLTPFGGRGRLGQEFVEVEGILGVQEPAVYTAGQLLEFSLLLWSTSALALEALGQPGAIEVGFYKADIFAANVLDPRTSSRTNRYFNKLATGRSWRTDDGQPTEGAPPPGLRRVVLPAHWAAHKPPPIAGSGPHQHQHHIPDALPAHKLEMLTEEEDESGTLAESTQSKEGGETIHVVNAHRVPSLEDLDAADEGHEEDHFVRLDGEVRVPVCSHPSFRFTNMGREYVLHLLIKHPQYTQLSPKEAGLIAETPILYVLDRFAHLPPHARGAQDLATLPVTGTVIPVGSDAVRAPVSVGSYTEEPRPTNKFKRMGGR</sequence>
<dbReference type="AlphaFoldDB" id="A0AAD7HCL2"/>
<gene>
    <name evidence="2" type="ORF">B0H16DRAFT_447995</name>
</gene>
<name>A0AAD7HCL2_9AGAR</name>
<comment type="caution">
    <text evidence="2">The sequence shown here is derived from an EMBL/GenBank/DDBJ whole genome shotgun (WGS) entry which is preliminary data.</text>
</comment>
<keyword evidence="3" id="KW-1185">Reference proteome</keyword>
<accession>A0AAD7HCL2</accession>
<evidence type="ECO:0000313" key="3">
    <source>
        <dbReference type="Proteomes" id="UP001215598"/>
    </source>
</evidence>
<proteinExistence type="predicted"/>
<dbReference type="Proteomes" id="UP001215598">
    <property type="component" value="Unassembled WGS sequence"/>
</dbReference>
<protein>
    <submittedName>
        <fullName evidence="2">Uncharacterized protein</fullName>
    </submittedName>
</protein>
<feature type="region of interest" description="Disordered" evidence="1">
    <location>
        <begin position="1"/>
        <end position="20"/>
    </location>
</feature>
<feature type="region of interest" description="Disordered" evidence="1">
    <location>
        <begin position="433"/>
        <end position="452"/>
    </location>
</feature>
<reference evidence="2" key="1">
    <citation type="submission" date="2023-03" db="EMBL/GenBank/DDBJ databases">
        <title>Massive genome expansion in bonnet fungi (Mycena s.s.) driven by repeated elements and novel gene families across ecological guilds.</title>
        <authorList>
            <consortium name="Lawrence Berkeley National Laboratory"/>
            <person name="Harder C.B."/>
            <person name="Miyauchi S."/>
            <person name="Viragh M."/>
            <person name="Kuo A."/>
            <person name="Thoen E."/>
            <person name="Andreopoulos B."/>
            <person name="Lu D."/>
            <person name="Skrede I."/>
            <person name="Drula E."/>
            <person name="Henrissat B."/>
            <person name="Morin E."/>
            <person name="Kohler A."/>
            <person name="Barry K."/>
            <person name="LaButti K."/>
            <person name="Morin E."/>
            <person name="Salamov A."/>
            <person name="Lipzen A."/>
            <person name="Mereny Z."/>
            <person name="Hegedus B."/>
            <person name="Baldrian P."/>
            <person name="Stursova M."/>
            <person name="Weitz H."/>
            <person name="Taylor A."/>
            <person name="Grigoriev I.V."/>
            <person name="Nagy L.G."/>
            <person name="Martin F."/>
            <person name="Kauserud H."/>
        </authorList>
    </citation>
    <scope>NUCLEOTIDE SEQUENCE</scope>
    <source>
        <strain evidence="2">CBHHK182m</strain>
    </source>
</reference>
<organism evidence="2 3">
    <name type="scientific">Mycena metata</name>
    <dbReference type="NCBI Taxonomy" id="1033252"/>
    <lineage>
        <taxon>Eukaryota</taxon>
        <taxon>Fungi</taxon>
        <taxon>Dikarya</taxon>
        <taxon>Basidiomycota</taxon>
        <taxon>Agaricomycotina</taxon>
        <taxon>Agaricomycetes</taxon>
        <taxon>Agaricomycetidae</taxon>
        <taxon>Agaricales</taxon>
        <taxon>Marasmiineae</taxon>
        <taxon>Mycenaceae</taxon>
        <taxon>Mycena</taxon>
    </lineage>
</organism>